<keyword evidence="4" id="KW-1185">Reference proteome</keyword>
<name>A0A7W8KD44_9DEIO</name>
<sequence length="178" mass="18595">MPAAFLVALRPPPELAARVQAFRAAHGVTDAAAEPHVTVKARSGLDADLTWVPTARGVVAAFAPVHVTIGGPRVFGNGSALYLRVHSPDAVRLHVALLDALQPASRFGYEGPHLTPHLSVAVARRGVDLPTLLADAQATFADLERDPLPFSAREVVLMRKPGPGGAYAAVEAWPLGAG</sequence>
<reference evidence="1" key="1">
    <citation type="journal article" date="2014" name="Int. J. Syst. Evol. Microbiol.">
        <title>Complete genome of a new Firmicutes species belonging to the dominant human colonic microbiota ('Ruminococcus bicirculans') reveals two chromosomes and a selective capacity to utilize plant glucans.</title>
        <authorList>
            <consortium name="NISC Comparative Sequencing Program"/>
            <person name="Wegmann U."/>
            <person name="Louis P."/>
            <person name="Goesmann A."/>
            <person name="Henrissat B."/>
            <person name="Duncan S.H."/>
            <person name="Flint H.J."/>
        </authorList>
    </citation>
    <scope>NUCLEOTIDE SEQUENCE</scope>
    <source>
        <strain evidence="1">CGMCC 1.18437</strain>
    </source>
</reference>
<evidence type="ECO:0000313" key="1">
    <source>
        <dbReference type="EMBL" id="GHF41553.1"/>
    </source>
</evidence>
<keyword evidence="2" id="KW-0436">Ligase</keyword>
<dbReference type="EMBL" id="JACHFK010000003">
    <property type="protein sequence ID" value="MBB5376002.1"/>
    <property type="molecule type" value="Genomic_DNA"/>
</dbReference>
<dbReference type="Proteomes" id="UP000539473">
    <property type="component" value="Unassembled WGS sequence"/>
</dbReference>
<evidence type="ECO:0000313" key="4">
    <source>
        <dbReference type="Proteomes" id="UP000619376"/>
    </source>
</evidence>
<dbReference type="SUPFAM" id="SSF55144">
    <property type="entry name" value="LigT-like"/>
    <property type="match status" value="1"/>
</dbReference>
<comment type="caution">
    <text evidence="2">The sequence shown here is derived from an EMBL/GenBank/DDBJ whole genome shotgun (WGS) entry which is preliminary data.</text>
</comment>
<accession>A0A7W8KD44</accession>
<dbReference type="RefSeq" id="WP_184110286.1">
    <property type="nucleotide sequence ID" value="NZ_BNAJ01000003.1"/>
</dbReference>
<reference evidence="1" key="4">
    <citation type="submission" date="2024-05" db="EMBL/GenBank/DDBJ databases">
        <authorList>
            <person name="Sun Q."/>
            <person name="Zhou Y."/>
        </authorList>
    </citation>
    <scope>NUCLEOTIDE SEQUENCE</scope>
    <source>
        <strain evidence="1">CGMCC 1.18437</strain>
    </source>
</reference>
<evidence type="ECO:0000313" key="3">
    <source>
        <dbReference type="Proteomes" id="UP000539473"/>
    </source>
</evidence>
<gene>
    <name evidence="1" type="ORF">GCM10017781_17820</name>
    <name evidence="2" type="ORF">HNQ07_001459</name>
</gene>
<reference evidence="2 3" key="3">
    <citation type="submission" date="2020-08" db="EMBL/GenBank/DDBJ databases">
        <title>Genomic Encyclopedia of Type Strains, Phase IV (KMG-IV): sequencing the most valuable type-strain genomes for metagenomic binning, comparative biology and taxonomic classification.</title>
        <authorList>
            <person name="Goeker M."/>
        </authorList>
    </citation>
    <scope>NUCLEOTIDE SEQUENCE [LARGE SCALE GENOMIC DNA]</scope>
    <source>
        <strain evidence="2 3">DSM 27521</strain>
    </source>
</reference>
<dbReference type="EMBL" id="BNAJ01000003">
    <property type="protein sequence ID" value="GHF41553.1"/>
    <property type="molecule type" value="Genomic_DNA"/>
</dbReference>
<dbReference type="Proteomes" id="UP000619376">
    <property type="component" value="Unassembled WGS sequence"/>
</dbReference>
<reference evidence="4" key="2">
    <citation type="journal article" date="2019" name="Int. J. Syst. Evol. Microbiol.">
        <title>The Global Catalogue of Microorganisms (GCM) 10K type strain sequencing project: providing services to taxonomists for standard genome sequencing and annotation.</title>
        <authorList>
            <consortium name="The Broad Institute Genomics Platform"/>
            <consortium name="The Broad Institute Genome Sequencing Center for Infectious Disease"/>
            <person name="Wu L."/>
            <person name="Ma J."/>
        </authorList>
    </citation>
    <scope>NUCLEOTIDE SEQUENCE [LARGE SCALE GENOMIC DNA]</scope>
    <source>
        <strain evidence="4">CGMCC 1.18437</strain>
    </source>
</reference>
<dbReference type="Pfam" id="PF13563">
    <property type="entry name" value="2_5_RNA_ligase2"/>
    <property type="match status" value="1"/>
</dbReference>
<dbReference type="Gene3D" id="3.90.1140.10">
    <property type="entry name" value="Cyclic phosphodiesterase"/>
    <property type="match status" value="1"/>
</dbReference>
<dbReference type="GO" id="GO:0016874">
    <property type="term" value="F:ligase activity"/>
    <property type="evidence" value="ECO:0007669"/>
    <property type="project" value="UniProtKB-KW"/>
</dbReference>
<protein>
    <submittedName>
        <fullName evidence="2">2'-5' RNA ligase</fullName>
    </submittedName>
</protein>
<proteinExistence type="predicted"/>
<evidence type="ECO:0000313" key="2">
    <source>
        <dbReference type="EMBL" id="MBB5376002.1"/>
    </source>
</evidence>
<dbReference type="InterPro" id="IPR009097">
    <property type="entry name" value="Cyclic_Pdiesterase"/>
</dbReference>
<organism evidence="2 3">
    <name type="scientific">Deinococcus metalli</name>
    <dbReference type="NCBI Taxonomy" id="1141878"/>
    <lineage>
        <taxon>Bacteria</taxon>
        <taxon>Thermotogati</taxon>
        <taxon>Deinococcota</taxon>
        <taxon>Deinococci</taxon>
        <taxon>Deinococcales</taxon>
        <taxon>Deinococcaceae</taxon>
        <taxon>Deinococcus</taxon>
    </lineage>
</organism>
<dbReference type="AlphaFoldDB" id="A0A7W8KD44"/>